<dbReference type="PROSITE" id="PS52029">
    <property type="entry name" value="LD_TPASE"/>
    <property type="match status" value="1"/>
</dbReference>
<dbReference type="PANTHER" id="PTHR36699:SF1">
    <property type="entry name" value="L,D-TRANSPEPTIDASE YAFK-RELATED"/>
    <property type="match status" value="1"/>
</dbReference>
<dbReference type="EMBL" id="JBHTBX010000001">
    <property type="protein sequence ID" value="MFC7433164.1"/>
    <property type="molecule type" value="Genomic_DNA"/>
</dbReference>
<dbReference type="InterPro" id="IPR032710">
    <property type="entry name" value="NTF2-like_dom_sf"/>
</dbReference>
<keyword evidence="3" id="KW-0808">Transferase</keyword>
<evidence type="ECO:0000256" key="3">
    <source>
        <dbReference type="ARBA" id="ARBA00022679"/>
    </source>
</evidence>
<gene>
    <name evidence="10" type="ORF">ACFQNJ_01420</name>
</gene>
<evidence type="ECO:0000256" key="4">
    <source>
        <dbReference type="ARBA" id="ARBA00022960"/>
    </source>
</evidence>
<keyword evidence="6 7" id="KW-0961">Cell wall biogenesis/degradation</keyword>
<evidence type="ECO:0000256" key="1">
    <source>
        <dbReference type="ARBA" id="ARBA00004752"/>
    </source>
</evidence>
<keyword evidence="5 7" id="KW-0573">Peptidoglycan synthesis</keyword>
<evidence type="ECO:0000259" key="9">
    <source>
        <dbReference type="PROSITE" id="PS52029"/>
    </source>
</evidence>
<dbReference type="Pfam" id="PF03734">
    <property type="entry name" value="YkuD"/>
    <property type="match status" value="1"/>
</dbReference>
<keyword evidence="8" id="KW-1133">Transmembrane helix</keyword>
<dbReference type="CDD" id="cd16913">
    <property type="entry name" value="YkuD_like"/>
    <property type="match status" value="1"/>
</dbReference>
<dbReference type="RefSeq" id="WP_382253258.1">
    <property type="nucleotide sequence ID" value="NZ_JBHTBX010000001.1"/>
</dbReference>
<feature type="active site" description="Proton donor/acceptor" evidence="7">
    <location>
        <position position="322"/>
    </location>
</feature>
<keyword evidence="8" id="KW-0812">Transmembrane</keyword>
<comment type="caution">
    <text evidence="10">The sequence shown here is derived from an EMBL/GenBank/DDBJ whole genome shotgun (WGS) entry which is preliminary data.</text>
</comment>
<feature type="transmembrane region" description="Helical" evidence="8">
    <location>
        <begin position="29"/>
        <end position="47"/>
    </location>
</feature>
<comment type="pathway">
    <text evidence="1 7">Cell wall biogenesis; peptidoglycan biosynthesis.</text>
</comment>
<dbReference type="Proteomes" id="UP001596495">
    <property type="component" value="Unassembled WGS sequence"/>
</dbReference>
<feature type="active site" description="Nucleophile" evidence="7">
    <location>
        <position position="339"/>
    </location>
</feature>
<comment type="similarity">
    <text evidence="2">Belongs to the YkuD family.</text>
</comment>
<accession>A0ABW2R3Y6</accession>
<protein>
    <submittedName>
        <fullName evidence="10">L,D-transpeptidase family protein</fullName>
    </submittedName>
</protein>
<dbReference type="Gene3D" id="2.40.440.10">
    <property type="entry name" value="L,D-transpeptidase catalytic domain-like"/>
    <property type="match status" value="1"/>
</dbReference>
<proteinExistence type="inferred from homology"/>
<keyword evidence="11" id="KW-1185">Reference proteome</keyword>
<evidence type="ECO:0000256" key="6">
    <source>
        <dbReference type="ARBA" id="ARBA00023316"/>
    </source>
</evidence>
<evidence type="ECO:0000313" key="11">
    <source>
        <dbReference type="Proteomes" id="UP001596495"/>
    </source>
</evidence>
<dbReference type="SUPFAM" id="SSF54427">
    <property type="entry name" value="NTF2-like"/>
    <property type="match status" value="1"/>
</dbReference>
<evidence type="ECO:0000256" key="7">
    <source>
        <dbReference type="PROSITE-ProRule" id="PRU01373"/>
    </source>
</evidence>
<evidence type="ECO:0000256" key="5">
    <source>
        <dbReference type="ARBA" id="ARBA00022984"/>
    </source>
</evidence>
<keyword evidence="8" id="KW-0472">Membrane</keyword>
<evidence type="ECO:0000256" key="8">
    <source>
        <dbReference type="SAM" id="Phobius"/>
    </source>
</evidence>
<dbReference type="InterPro" id="IPR038063">
    <property type="entry name" value="Transpep_catalytic_dom"/>
</dbReference>
<dbReference type="PANTHER" id="PTHR36699">
    <property type="entry name" value="LD-TRANSPEPTIDASE"/>
    <property type="match status" value="1"/>
</dbReference>
<evidence type="ECO:0000256" key="2">
    <source>
        <dbReference type="ARBA" id="ARBA00005992"/>
    </source>
</evidence>
<keyword evidence="4 7" id="KW-0133">Cell shape</keyword>
<sequence>MPSPRHFQRGHASFPTAFDEPRPFKRSHLLVALALVLGVAAGAAHWWSTMHREAMVTTAIDLGSEAPVGTAIRSGLIDAAYARVQPSSTVPTDGLSRAPLTDDLLHEVKPLLGQAEARLIGIYQHIRQAEHRQALQAAEALVRDHPNFQLAQLVLGDLLTLQTRPVRTLGDVPDTSALAAADQLKALREESRRRLAALTERPPAGHLPRQFLSLAPQSRHAIAIDASRSRLYLFENLTPANTSEEHAPDLRLIADYYISVGLQGIEKQVEGDKRTPLGVYYITSTLDPDKLPDLYGVGALPINYPNALDLQRGKTGSGIWLHGTPSNQFVRAPQASDGCVVLSNQDLSRILRTVQIRTTPVVIAERLEWVSPDGLDADREDFAKALESWRQARSAGDEASLRALYSDRFRQSGKDLEQVWPRLAAELRNPRPIELKDTSLLKWRDTEETMVVTFGEVAAGQSRGVTRRQYWARENGQWKIFFEGNT</sequence>
<dbReference type="InterPro" id="IPR005490">
    <property type="entry name" value="LD_TPept_cat_dom"/>
</dbReference>
<feature type="domain" description="L,D-TPase catalytic" evidence="9">
    <location>
        <begin position="220"/>
        <end position="364"/>
    </location>
</feature>
<evidence type="ECO:0000313" key="10">
    <source>
        <dbReference type="EMBL" id="MFC7433164.1"/>
    </source>
</evidence>
<organism evidence="10 11">
    <name type="scientific">Hydrogenophaga bisanensis</name>
    <dbReference type="NCBI Taxonomy" id="439611"/>
    <lineage>
        <taxon>Bacteria</taxon>
        <taxon>Pseudomonadati</taxon>
        <taxon>Pseudomonadota</taxon>
        <taxon>Betaproteobacteria</taxon>
        <taxon>Burkholderiales</taxon>
        <taxon>Comamonadaceae</taxon>
        <taxon>Hydrogenophaga</taxon>
    </lineage>
</organism>
<name>A0ABW2R3Y6_9BURK</name>
<dbReference type="SUPFAM" id="SSF141523">
    <property type="entry name" value="L,D-transpeptidase catalytic domain-like"/>
    <property type="match status" value="1"/>
</dbReference>
<reference evidence="11" key="1">
    <citation type="journal article" date="2019" name="Int. J. Syst. Evol. Microbiol.">
        <title>The Global Catalogue of Microorganisms (GCM) 10K type strain sequencing project: providing services to taxonomists for standard genome sequencing and annotation.</title>
        <authorList>
            <consortium name="The Broad Institute Genomics Platform"/>
            <consortium name="The Broad Institute Genome Sequencing Center for Infectious Disease"/>
            <person name="Wu L."/>
            <person name="Ma J."/>
        </authorList>
    </citation>
    <scope>NUCLEOTIDE SEQUENCE [LARGE SCALE GENOMIC DNA]</scope>
    <source>
        <strain evidence="11">CCUG 54518</strain>
    </source>
</reference>